<dbReference type="InterPro" id="IPR031309">
    <property type="entry name" value="Ribosomal_uL5_C"/>
</dbReference>
<comment type="function">
    <text evidence="5">This is 1 of the proteins that bind and probably mediate the attachment of the 5S RNA into the large ribosomal subunit, where it forms part of the central protuberance. In the 70S ribosome it contacts protein S13 of the 30S subunit (bridge B1b), connecting the 2 subunits; this bridge is implicated in subunit movement. Contacts the P site tRNA; the 5S rRNA and some of its associated proteins might help stabilize positioning of ribosome-bound tRNAs.</text>
</comment>
<dbReference type="Pfam" id="PF00673">
    <property type="entry name" value="Ribosomal_L5_C"/>
    <property type="match status" value="1"/>
</dbReference>
<dbReference type="InterPro" id="IPR022803">
    <property type="entry name" value="Ribosomal_uL5_dom_sf"/>
</dbReference>
<dbReference type="InterPro" id="IPR002132">
    <property type="entry name" value="Ribosomal_uL5"/>
</dbReference>
<dbReference type="GO" id="GO:0005840">
    <property type="term" value="C:ribosome"/>
    <property type="evidence" value="ECO:0007669"/>
    <property type="project" value="UniProtKB-KW"/>
</dbReference>
<dbReference type="SUPFAM" id="SSF55282">
    <property type="entry name" value="RL5-like"/>
    <property type="match status" value="1"/>
</dbReference>
<protein>
    <recommendedName>
        <fullName evidence="4 5">Large ribosomal subunit protein uL5</fullName>
    </recommendedName>
</protein>
<dbReference type="GO" id="GO:0006412">
    <property type="term" value="P:translation"/>
    <property type="evidence" value="ECO:0007669"/>
    <property type="project" value="UniProtKB-UniRule"/>
</dbReference>
<organism evidence="9 10">
    <name type="scientific">Candidatus Gottesmanbacteria bacterium GW2011_GWA1_43_11</name>
    <dbReference type="NCBI Taxonomy" id="1618436"/>
    <lineage>
        <taxon>Bacteria</taxon>
        <taxon>Candidatus Gottesmaniibacteriota</taxon>
    </lineage>
</organism>
<dbReference type="PIRSF" id="PIRSF002161">
    <property type="entry name" value="Ribosomal_L5"/>
    <property type="match status" value="1"/>
</dbReference>
<evidence type="ECO:0000256" key="6">
    <source>
        <dbReference type="RuleBase" id="RU003930"/>
    </source>
</evidence>
<dbReference type="Pfam" id="PF00281">
    <property type="entry name" value="Ribosomal_L5"/>
    <property type="match status" value="1"/>
</dbReference>
<dbReference type="InterPro" id="IPR020930">
    <property type="entry name" value="Ribosomal_uL5_bac-type"/>
</dbReference>
<feature type="domain" description="Large ribosomal subunit protein uL5 N-terminal" evidence="7">
    <location>
        <begin position="23"/>
        <end position="79"/>
    </location>
</feature>
<evidence type="ECO:0000256" key="1">
    <source>
        <dbReference type="ARBA" id="ARBA00008553"/>
    </source>
</evidence>
<keyword evidence="3 5" id="KW-0687">Ribonucleoprotein</keyword>
<evidence type="ECO:0000313" key="10">
    <source>
        <dbReference type="Proteomes" id="UP000034543"/>
    </source>
</evidence>
<dbReference type="PANTHER" id="PTHR11994">
    <property type="entry name" value="60S RIBOSOMAL PROTEIN L11-RELATED"/>
    <property type="match status" value="1"/>
</dbReference>
<feature type="domain" description="Large ribosomal subunit protein uL5 C-terminal" evidence="8">
    <location>
        <begin position="83"/>
        <end position="176"/>
    </location>
</feature>
<evidence type="ECO:0000256" key="4">
    <source>
        <dbReference type="ARBA" id="ARBA00035245"/>
    </source>
</evidence>
<keyword evidence="5" id="KW-0694">RNA-binding</keyword>
<evidence type="ECO:0000259" key="8">
    <source>
        <dbReference type="Pfam" id="PF00673"/>
    </source>
</evidence>
<dbReference type="STRING" id="1618436.UV59_C0016G0020"/>
<dbReference type="Proteomes" id="UP000034543">
    <property type="component" value="Unassembled WGS sequence"/>
</dbReference>
<evidence type="ECO:0000256" key="2">
    <source>
        <dbReference type="ARBA" id="ARBA00022980"/>
    </source>
</evidence>
<dbReference type="NCBIfam" id="NF000585">
    <property type="entry name" value="PRK00010.1"/>
    <property type="match status" value="1"/>
</dbReference>
<dbReference type="GO" id="GO:0019843">
    <property type="term" value="F:rRNA binding"/>
    <property type="evidence" value="ECO:0007669"/>
    <property type="project" value="UniProtKB-UniRule"/>
</dbReference>
<keyword evidence="5" id="KW-0820">tRNA-binding</keyword>
<dbReference type="FunFam" id="3.30.1440.10:FF:000001">
    <property type="entry name" value="50S ribosomal protein L5"/>
    <property type="match status" value="1"/>
</dbReference>
<dbReference type="HAMAP" id="MF_01333_B">
    <property type="entry name" value="Ribosomal_uL5_B"/>
    <property type="match status" value="1"/>
</dbReference>
<comment type="subunit">
    <text evidence="5">Part of the 50S ribosomal subunit; part of the 5S rRNA/L5/L18/L25 subcomplex. Contacts the 5S rRNA and the P site tRNA. Forms a bridge to the 30S subunit in the 70S ribosome.</text>
</comment>
<evidence type="ECO:0000313" key="9">
    <source>
        <dbReference type="EMBL" id="KKS84632.1"/>
    </source>
</evidence>
<comment type="similarity">
    <text evidence="1 5 6">Belongs to the universal ribosomal protein uL5 family.</text>
</comment>
<dbReference type="PROSITE" id="PS00358">
    <property type="entry name" value="RIBOSOMAL_L5"/>
    <property type="match status" value="1"/>
</dbReference>
<dbReference type="InterPro" id="IPR031310">
    <property type="entry name" value="Ribosomal_uL5_N"/>
</dbReference>
<reference evidence="9 10" key="1">
    <citation type="journal article" date="2015" name="Nature">
        <title>rRNA introns, odd ribosomes, and small enigmatic genomes across a large radiation of phyla.</title>
        <authorList>
            <person name="Brown C.T."/>
            <person name="Hug L.A."/>
            <person name="Thomas B.C."/>
            <person name="Sharon I."/>
            <person name="Castelle C.J."/>
            <person name="Singh A."/>
            <person name="Wilkins M.J."/>
            <person name="Williams K.H."/>
            <person name="Banfield J.F."/>
        </authorList>
    </citation>
    <scope>NUCLEOTIDE SEQUENCE [LARGE SCALE GENOMIC DNA]</scope>
</reference>
<comment type="caution">
    <text evidence="9">The sequence shown here is derived from an EMBL/GenBank/DDBJ whole genome shotgun (WGS) entry which is preliminary data.</text>
</comment>
<evidence type="ECO:0000259" key="7">
    <source>
        <dbReference type="Pfam" id="PF00281"/>
    </source>
</evidence>
<accession>A0A0G1CGI5</accession>
<dbReference type="PATRIC" id="fig|1618436.3.peg.846"/>
<dbReference type="InterPro" id="IPR020929">
    <property type="entry name" value="Ribosomal_uL5_CS"/>
</dbReference>
<dbReference type="GO" id="GO:1990904">
    <property type="term" value="C:ribonucleoprotein complex"/>
    <property type="evidence" value="ECO:0007669"/>
    <property type="project" value="UniProtKB-KW"/>
</dbReference>
<name>A0A0G1CGI5_9BACT</name>
<dbReference type="GO" id="GO:0000049">
    <property type="term" value="F:tRNA binding"/>
    <property type="evidence" value="ECO:0007669"/>
    <property type="project" value="UniProtKB-UniRule"/>
</dbReference>
<dbReference type="EMBL" id="LCFB01000016">
    <property type="protein sequence ID" value="KKS84632.1"/>
    <property type="molecule type" value="Genomic_DNA"/>
</dbReference>
<gene>
    <name evidence="5" type="primary">rplE</name>
    <name evidence="9" type="ORF">UV59_C0016G0020</name>
</gene>
<dbReference type="AlphaFoldDB" id="A0A0G1CGI5"/>
<evidence type="ECO:0000256" key="5">
    <source>
        <dbReference type="HAMAP-Rule" id="MF_01333"/>
    </source>
</evidence>
<dbReference type="GO" id="GO:0003735">
    <property type="term" value="F:structural constituent of ribosome"/>
    <property type="evidence" value="ECO:0007669"/>
    <property type="project" value="InterPro"/>
</dbReference>
<sequence>MSLLDQYNSTIKPELKKELGIANLLAVPKLTKIVVNVGLGEALADRKLLDKVAEQLAVITGQKPLATTAKVSISTFKLRAGEKIGLKVTLRGKRMYEFLEKLIRIALPRVRDFRGISMRGFDNQGNYSLGIREQIIFPEIEYSAIDKIRGLEVTFVTTAIDRKQALALLKHFGMPFEKEESSKLRTQ</sequence>
<proteinExistence type="inferred from homology"/>
<keyword evidence="5" id="KW-0699">rRNA-binding</keyword>
<dbReference type="Gene3D" id="3.30.1440.10">
    <property type="match status" value="1"/>
</dbReference>
<evidence type="ECO:0000256" key="3">
    <source>
        <dbReference type="ARBA" id="ARBA00023274"/>
    </source>
</evidence>
<keyword evidence="2 5" id="KW-0689">Ribosomal protein</keyword>